<keyword evidence="2" id="KW-0808">Transferase</keyword>
<evidence type="ECO:0000256" key="1">
    <source>
        <dbReference type="ARBA" id="ARBA00009995"/>
    </source>
</evidence>
<dbReference type="InterPro" id="IPR050481">
    <property type="entry name" value="UDP-glycosyltransf_plant"/>
</dbReference>
<keyword evidence="4" id="KW-1185">Reference proteome</keyword>
<evidence type="ECO:0000313" key="4">
    <source>
        <dbReference type="Proteomes" id="UP000694864"/>
    </source>
</evidence>
<name>A0ABM0ULN4_CAMSA</name>
<organism evidence="4 5">
    <name type="scientific">Camelina sativa</name>
    <name type="common">False flax</name>
    <name type="synonym">Myagrum sativum</name>
    <dbReference type="NCBI Taxonomy" id="90675"/>
    <lineage>
        <taxon>Eukaryota</taxon>
        <taxon>Viridiplantae</taxon>
        <taxon>Streptophyta</taxon>
        <taxon>Embryophyta</taxon>
        <taxon>Tracheophyta</taxon>
        <taxon>Spermatophyta</taxon>
        <taxon>Magnoliopsida</taxon>
        <taxon>eudicotyledons</taxon>
        <taxon>Gunneridae</taxon>
        <taxon>Pentapetalae</taxon>
        <taxon>rosids</taxon>
        <taxon>malvids</taxon>
        <taxon>Brassicales</taxon>
        <taxon>Brassicaceae</taxon>
        <taxon>Camelineae</taxon>
        <taxon>Camelina</taxon>
    </lineage>
</organism>
<dbReference type="RefSeq" id="XP_010442975.1">
    <property type="nucleotide sequence ID" value="XM_010444673.1"/>
</dbReference>
<feature type="chain" id="PRO_5045902998" evidence="3">
    <location>
        <begin position="30"/>
        <end position="452"/>
    </location>
</feature>
<accession>A0ABM0ULN4</accession>
<keyword evidence="3" id="KW-0732">Signal</keyword>
<sequence>MEPKFHAFMFPRFAFGHMILFLHLANKLAERGHKITFLLPKKAQKQLEHLNLFRDNIVFHPLVVSPLDGLPIGGETASDIPTSLSSSLASAMDRTRDQVEDAVRIGKPDMIFFDFAQWVTEIAKKNETKSVYFITFSAAAASTLLVPGLRPDNLDVLPPGYPFSKVLLRGQETNAMSFLFYPFGEGHTIYERNSKGLTNCDVILTRTCLEVEEKFCDFLGSQFQRKVLLSGPILPEPDKIIPLEDRWNLWMNRFEPGSVVFCALGSQIILEKNQFQELCLGMELTGLPFLVAVKPPRESSTVQEGLPEGFEERVKGHGVVWGGWVQQPLILAHPSVGCFVNHCGFGSMWESMVSDCQIVLLPYLPDQILNTRLLIEELELSVEVEREAGLFSKEKLSVVVRSVMEKDSELGNRVRKNHAKWKETLLRHGLMSGYVNNLVEALEKLVQNINLE</sequence>
<dbReference type="Gene3D" id="3.40.50.2000">
    <property type="entry name" value="Glycogen Phosphorylase B"/>
    <property type="match status" value="2"/>
</dbReference>
<reference evidence="5" key="2">
    <citation type="submission" date="2025-08" db="UniProtKB">
        <authorList>
            <consortium name="RefSeq"/>
        </authorList>
    </citation>
    <scope>IDENTIFICATION</scope>
    <source>
        <tissue evidence="5">Leaf</tissue>
    </source>
</reference>
<protein>
    <submittedName>
        <fullName evidence="5">UDP-glycosyltransferase 79B6-like</fullName>
    </submittedName>
</protein>
<evidence type="ECO:0000256" key="3">
    <source>
        <dbReference type="SAM" id="SignalP"/>
    </source>
</evidence>
<dbReference type="PANTHER" id="PTHR48049:SF77">
    <property type="entry name" value="UDP-GLYCOSYLTRANSFERASE 79B6"/>
    <property type="match status" value="1"/>
</dbReference>
<dbReference type="InterPro" id="IPR002213">
    <property type="entry name" value="UDP_glucos_trans"/>
</dbReference>
<evidence type="ECO:0000313" key="5">
    <source>
        <dbReference type="RefSeq" id="XP_010442975.1"/>
    </source>
</evidence>
<evidence type="ECO:0000256" key="2">
    <source>
        <dbReference type="ARBA" id="ARBA00022679"/>
    </source>
</evidence>
<gene>
    <name evidence="5" type="primary">LOC104725922</name>
</gene>
<dbReference type="GeneID" id="104725922"/>
<feature type="signal peptide" evidence="3">
    <location>
        <begin position="1"/>
        <end position="29"/>
    </location>
</feature>
<dbReference type="CDD" id="cd03784">
    <property type="entry name" value="GT1_Gtf-like"/>
    <property type="match status" value="1"/>
</dbReference>
<dbReference type="Pfam" id="PF00201">
    <property type="entry name" value="UDPGT"/>
    <property type="match status" value="1"/>
</dbReference>
<reference evidence="4" key="1">
    <citation type="journal article" date="2014" name="Nat. Commun.">
        <title>The emerging biofuel crop Camelina sativa retains a highly undifferentiated hexaploid genome structure.</title>
        <authorList>
            <person name="Kagale S."/>
            <person name="Koh C."/>
            <person name="Nixon J."/>
            <person name="Bollina V."/>
            <person name="Clarke W.E."/>
            <person name="Tuteja R."/>
            <person name="Spillane C."/>
            <person name="Robinson S.J."/>
            <person name="Links M.G."/>
            <person name="Clarke C."/>
            <person name="Higgins E.E."/>
            <person name="Huebert T."/>
            <person name="Sharpe A.G."/>
            <person name="Parkin I.A."/>
        </authorList>
    </citation>
    <scope>NUCLEOTIDE SEQUENCE [LARGE SCALE GENOMIC DNA]</scope>
    <source>
        <strain evidence="4">cv. DH55</strain>
    </source>
</reference>
<dbReference type="SUPFAM" id="SSF53756">
    <property type="entry name" value="UDP-Glycosyltransferase/glycogen phosphorylase"/>
    <property type="match status" value="1"/>
</dbReference>
<dbReference type="Proteomes" id="UP000694864">
    <property type="component" value="Chromosome 11"/>
</dbReference>
<proteinExistence type="inferred from homology"/>
<dbReference type="PANTHER" id="PTHR48049">
    <property type="entry name" value="GLYCOSYLTRANSFERASE"/>
    <property type="match status" value="1"/>
</dbReference>
<comment type="similarity">
    <text evidence="1">Belongs to the UDP-glycosyltransferase family.</text>
</comment>